<dbReference type="Proteomes" id="UP000826793">
    <property type="component" value="Unassembled WGS sequence"/>
</dbReference>
<gene>
    <name evidence="1" type="ORF">H9710_03125</name>
</gene>
<reference evidence="1" key="1">
    <citation type="journal article" date="2021" name="PeerJ">
        <title>Extensive microbial diversity within the chicken gut microbiome revealed by metagenomics and culture.</title>
        <authorList>
            <person name="Gilroy R."/>
            <person name="Ravi A."/>
            <person name="Getino M."/>
            <person name="Pursley I."/>
            <person name="Horton D.L."/>
            <person name="Alikhan N.F."/>
            <person name="Baker D."/>
            <person name="Gharbi K."/>
            <person name="Hall N."/>
            <person name="Watson M."/>
            <person name="Adriaenssens E.M."/>
            <person name="Foster-Nyarko E."/>
            <person name="Jarju S."/>
            <person name="Secka A."/>
            <person name="Antonio M."/>
            <person name="Oren A."/>
            <person name="Chaudhuri R.R."/>
            <person name="La Ragione R."/>
            <person name="Hildebrand F."/>
            <person name="Pallen M.J."/>
        </authorList>
    </citation>
    <scope>NUCLEOTIDE SEQUENCE</scope>
    <source>
        <strain evidence="1">CHK185-1770</strain>
    </source>
</reference>
<dbReference type="Gene3D" id="1.10.510.10">
    <property type="entry name" value="Transferase(Phosphotransferase) domain 1"/>
    <property type="match status" value="1"/>
</dbReference>
<dbReference type="AlphaFoldDB" id="A0A9D2MVV6"/>
<sequence>MPVTLFLEGVPCVLQESQDLSFLHRWGRVFRVFDQQDSGNLCFGLEQGSQRYFVKYAGARPVRYKGEPEEAVRHLQQSACVYRDLAHPALLPLLWEGPVAEGYALLFPWTDALCMGKQYPTRERFLALPVDTKGRIFQEVLSFHSHVAARGYVSVDFYDGCVLYEEASGRTLLCDVDAYHRTPFANPVGRMWGSTRFMAPEEFTKGAPIDESTMVHALGSFALELFAPEGRSLSHWPLSPAAWKCAQKAISPPREERYPTVAAFAQAWAQAL</sequence>
<dbReference type="InterPro" id="IPR011009">
    <property type="entry name" value="Kinase-like_dom_sf"/>
</dbReference>
<protein>
    <recommendedName>
        <fullName evidence="3">Serine/threonine protein kinase</fullName>
    </recommendedName>
</protein>
<comment type="caution">
    <text evidence="1">The sequence shown here is derived from an EMBL/GenBank/DDBJ whole genome shotgun (WGS) entry which is preliminary data.</text>
</comment>
<evidence type="ECO:0000313" key="2">
    <source>
        <dbReference type="Proteomes" id="UP000826793"/>
    </source>
</evidence>
<evidence type="ECO:0008006" key="3">
    <source>
        <dbReference type="Google" id="ProtNLM"/>
    </source>
</evidence>
<evidence type="ECO:0000313" key="1">
    <source>
        <dbReference type="EMBL" id="HJB97555.1"/>
    </source>
</evidence>
<organism evidence="1 2">
    <name type="scientific">Candidatus Acutalibacter pullicola</name>
    <dbReference type="NCBI Taxonomy" id="2838417"/>
    <lineage>
        <taxon>Bacteria</taxon>
        <taxon>Bacillati</taxon>
        <taxon>Bacillota</taxon>
        <taxon>Clostridia</taxon>
        <taxon>Eubacteriales</taxon>
        <taxon>Acutalibacteraceae</taxon>
        <taxon>Acutalibacter</taxon>
    </lineage>
</organism>
<accession>A0A9D2MVV6</accession>
<dbReference type="SUPFAM" id="SSF56112">
    <property type="entry name" value="Protein kinase-like (PK-like)"/>
    <property type="match status" value="1"/>
</dbReference>
<dbReference type="EMBL" id="DWXG01000029">
    <property type="protein sequence ID" value="HJB97555.1"/>
    <property type="molecule type" value="Genomic_DNA"/>
</dbReference>
<proteinExistence type="predicted"/>
<reference evidence="1" key="2">
    <citation type="submission" date="2021-04" db="EMBL/GenBank/DDBJ databases">
        <authorList>
            <person name="Gilroy R."/>
        </authorList>
    </citation>
    <scope>NUCLEOTIDE SEQUENCE</scope>
    <source>
        <strain evidence="1">CHK185-1770</strain>
    </source>
</reference>
<name>A0A9D2MVV6_9FIRM</name>